<reference evidence="2 3" key="1">
    <citation type="submission" date="2016-04" db="EMBL/GenBank/DDBJ databases">
        <authorList>
            <person name="Evans L.H."/>
            <person name="Alamgir A."/>
            <person name="Owens N."/>
            <person name="Weber N.D."/>
            <person name="Virtaneva K."/>
            <person name="Barbian K."/>
            <person name="Babar A."/>
            <person name="Rosenke K."/>
        </authorList>
    </citation>
    <scope>NUCLEOTIDE SEQUENCE [LARGE SCALE GENOMIC DNA]</scope>
    <source>
        <strain evidence="2 3">CCM 8644</strain>
    </source>
</reference>
<comment type="caution">
    <text evidence="2">The sequence shown here is derived from an EMBL/GenBank/DDBJ whole genome shotgun (WGS) entry which is preliminary data.</text>
</comment>
<protein>
    <submittedName>
        <fullName evidence="2">Uncharacterized protein</fullName>
    </submittedName>
</protein>
<keyword evidence="1" id="KW-0472">Membrane</keyword>
<organism evidence="2 3">
    <name type="scientific">Pedobacter psychrophilus</name>
    <dbReference type="NCBI Taxonomy" id="1826909"/>
    <lineage>
        <taxon>Bacteria</taxon>
        <taxon>Pseudomonadati</taxon>
        <taxon>Bacteroidota</taxon>
        <taxon>Sphingobacteriia</taxon>
        <taxon>Sphingobacteriales</taxon>
        <taxon>Sphingobacteriaceae</taxon>
        <taxon>Pedobacter</taxon>
    </lineage>
</organism>
<sequence>MTAYEVYQINILRKIAIFFSAFVIPFPIYYLLVWIGLNEIYCRRFSAILFLLLLATYMFFQKHLLKYYAKKVTLVLKQPIVLIIYSSDSELILDKIDRWDYGLTKDNMTILKLRNNGERMRLFFYTDHTFDNFLTQFRLSIKENNLGNPYPIKRIRKEFYESNFSKAIFILLYAINIIFIAMYIYDYPAQRFGIGFCFSLVATICYGLLQAAGKSMED</sequence>
<gene>
    <name evidence="2" type="ORF">A5893_02785</name>
</gene>
<keyword evidence="1" id="KW-1133">Transmembrane helix</keyword>
<accession>A0A179DMD0</accession>
<proteinExistence type="predicted"/>
<feature type="transmembrane region" description="Helical" evidence="1">
    <location>
        <begin position="191"/>
        <end position="209"/>
    </location>
</feature>
<dbReference type="EMBL" id="LWHJ01000011">
    <property type="protein sequence ID" value="OAQ42058.1"/>
    <property type="molecule type" value="Genomic_DNA"/>
</dbReference>
<reference evidence="2 3" key="2">
    <citation type="submission" date="2016-06" db="EMBL/GenBank/DDBJ databases">
        <title>Pedobacter psychrophilus sp. nov., isolated from Antarctic fragmentary rock.</title>
        <authorList>
            <person name="Svec P."/>
        </authorList>
    </citation>
    <scope>NUCLEOTIDE SEQUENCE [LARGE SCALE GENOMIC DNA]</scope>
    <source>
        <strain evidence="2 3">CCM 8644</strain>
    </source>
</reference>
<dbReference type="RefSeq" id="WP_068821089.1">
    <property type="nucleotide sequence ID" value="NZ_LWHJ01000011.1"/>
</dbReference>
<name>A0A179DMD0_9SPHI</name>
<keyword evidence="1" id="KW-0812">Transmembrane</keyword>
<feature type="transmembrane region" description="Helical" evidence="1">
    <location>
        <begin position="43"/>
        <end position="60"/>
    </location>
</feature>
<evidence type="ECO:0000313" key="3">
    <source>
        <dbReference type="Proteomes" id="UP000078459"/>
    </source>
</evidence>
<feature type="transmembrane region" description="Helical" evidence="1">
    <location>
        <begin position="164"/>
        <end position="185"/>
    </location>
</feature>
<evidence type="ECO:0000313" key="2">
    <source>
        <dbReference type="EMBL" id="OAQ42058.1"/>
    </source>
</evidence>
<dbReference type="AlphaFoldDB" id="A0A179DMD0"/>
<keyword evidence="3" id="KW-1185">Reference proteome</keyword>
<feature type="transmembrane region" description="Helical" evidence="1">
    <location>
        <begin position="15"/>
        <end position="37"/>
    </location>
</feature>
<evidence type="ECO:0000256" key="1">
    <source>
        <dbReference type="SAM" id="Phobius"/>
    </source>
</evidence>
<dbReference type="Proteomes" id="UP000078459">
    <property type="component" value="Unassembled WGS sequence"/>
</dbReference>